<name>A0A9N8J2J9_9FLAO</name>
<dbReference type="RefSeq" id="WP_180857571.1">
    <property type="nucleotide sequence ID" value="NZ_CAIJDE010000040.1"/>
</dbReference>
<dbReference type="EMBL" id="CAIJDE010000040">
    <property type="protein sequence ID" value="CAC9974351.1"/>
    <property type="molecule type" value="Genomic_DNA"/>
</dbReference>
<dbReference type="AlphaFoldDB" id="A0A9N8J2J9"/>
<reference evidence="1 2" key="1">
    <citation type="submission" date="2020-06" db="EMBL/GenBank/DDBJ databases">
        <authorList>
            <person name="Criscuolo A."/>
        </authorList>
    </citation>
    <scope>NUCLEOTIDE SEQUENCE [LARGE SCALE GENOMIC DNA]</scope>
    <source>
        <strain evidence="1">PXU-55</strain>
    </source>
</reference>
<sequence length="218" mass="25021">MTQTDKIRIKVLNYSLSLEKVASYILGFILDIEDVNLSKSFGNTSNSLSFNQKVNLLLDYGAIEKNDKIKLDLAMSIRNQFMHNLKCETYQYAFNCLDGAENKIKNLYPDLFANEDNEINLEECTEKIFTDSFVILGSMKGGVERKIELLSSSSFNKKLVDSFKNNSKEKFEELLTEILNKELNFQNEEILVNRITKLFTEILVGSVEKISKTKEPLQ</sequence>
<comment type="caution">
    <text evidence="1">The sequence shown here is derived from an EMBL/GenBank/DDBJ whole genome shotgun (WGS) entry which is preliminary data.</text>
</comment>
<gene>
    <name evidence="1" type="ORF">FLAPXU55_02048</name>
</gene>
<evidence type="ECO:0000313" key="1">
    <source>
        <dbReference type="EMBL" id="CAC9974351.1"/>
    </source>
</evidence>
<protein>
    <submittedName>
        <fullName evidence="1">Uncharacterized protein</fullName>
    </submittedName>
</protein>
<dbReference type="Proteomes" id="UP000533639">
    <property type="component" value="Unassembled WGS sequence"/>
</dbReference>
<proteinExistence type="predicted"/>
<accession>A0A9N8J2J9</accession>
<organism evidence="1 2">
    <name type="scientific">Flavobacterium panici</name>
    <dbReference type="NCBI Taxonomy" id="2654843"/>
    <lineage>
        <taxon>Bacteria</taxon>
        <taxon>Pseudomonadati</taxon>
        <taxon>Bacteroidota</taxon>
        <taxon>Flavobacteriia</taxon>
        <taxon>Flavobacteriales</taxon>
        <taxon>Flavobacteriaceae</taxon>
        <taxon>Flavobacterium</taxon>
    </lineage>
</organism>
<keyword evidence="2" id="KW-1185">Reference proteome</keyword>
<evidence type="ECO:0000313" key="2">
    <source>
        <dbReference type="Proteomes" id="UP000533639"/>
    </source>
</evidence>